<gene>
    <name evidence="2" type="ORF">JCM19294_2242</name>
</gene>
<evidence type="ECO:0000313" key="3">
    <source>
        <dbReference type="Proteomes" id="UP000029221"/>
    </source>
</evidence>
<keyword evidence="1" id="KW-0812">Transmembrane</keyword>
<dbReference type="AlphaFoldDB" id="A0A090PXH4"/>
<keyword evidence="3" id="KW-1185">Reference proteome</keyword>
<sequence length="266" mass="30626">MNFKWFIDSISLEMISWIILMIAISLISWLIESRKWQYLVKEFYELRFRESVLQNLTSQAASFITPFRLGEFALKSLFFSKAHRKNVVSKVFWANFSQMVVTSTFGIASIITLSSINDKQDIYFILLVLSILIIGLFSVRFIDKKLQISTIPQTQLVITIGYSLLRYLVFASNWIIVLWALNYDFELIDVMLKIGLYYLLVSVVPVLQLLDLPVRYTVASIVFESTLQQEEVILIASTIVWFTNTAIPTLLGCALLPFKSFKLAQA</sequence>
<evidence type="ECO:0000256" key="1">
    <source>
        <dbReference type="SAM" id="Phobius"/>
    </source>
</evidence>
<name>A0A090PXH4_9FLAO</name>
<dbReference type="Proteomes" id="UP000029221">
    <property type="component" value="Unassembled WGS sequence"/>
</dbReference>
<feature type="transmembrane region" description="Helical" evidence="1">
    <location>
        <begin position="194"/>
        <end position="212"/>
    </location>
</feature>
<feature type="transmembrane region" description="Helical" evidence="1">
    <location>
        <begin position="14"/>
        <end position="31"/>
    </location>
</feature>
<feature type="transmembrane region" description="Helical" evidence="1">
    <location>
        <begin position="232"/>
        <end position="258"/>
    </location>
</feature>
<dbReference type="STRING" id="319236.BST91_00365"/>
<comment type="caution">
    <text evidence="2">The sequence shown here is derived from an EMBL/GenBank/DDBJ whole genome shotgun (WGS) entry which is preliminary data.</text>
</comment>
<protein>
    <recommendedName>
        <fullName evidence="4">Lysylphosphatidylglycerol synthetase</fullName>
    </recommendedName>
</protein>
<reference evidence="2" key="1">
    <citation type="journal article" date="2014" name="Genome Announc.">
        <title>Draft Genome Sequences of Marine Flavobacterium Nonlabens Strains NR17, NR24, NR27, NR32, NR33, and Ara13.</title>
        <authorList>
            <person name="Nakanishi M."/>
            <person name="Meirelles P."/>
            <person name="Suzuki R."/>
            <person name="Takatani N."/>
            <person name="Mino S."/>
            <person name="Suda W."/>
            <person name="Oshima K."/>
            <person name="Hattori M."/>
            <person name="Ohkuma M."/>
            <person name="Hosokawa M."/>
            <person name="Miyashita K."/>
            <person name="Thompson F.L."/>
            <person name="Niwa A."/>
            <person name="Sawabe T."/>
            <person name="Sawabe T."/>
        </authorList>
    </citation>
    <scope>NUCLEOTIDE SEQUENCE [LARGE SCALE GENOMIC DNA]</scope>
    <source>
        <strain evidence="2">JCM 19294</strain>
    </source>
</reference>
<feature type="transmembrane region" description="Helical" evidence="1">
    <location>
        <begin position="122"/>
        <end position="143"/>
    </location>
</feature>
<keyword evidence="1" id="KW-0472">Membrane</keyword>
<feature type="transmembrane region" description="Helical" evidence="1">
    <location>
        <begin position="91"/>
        <end position="116"/>
    </location>
</feature>
<evidence type="ECO:0000313" key="2">
    <source>
        <dbReference type="EMBL" id="GAK95460.1"/>
    </source>
</evidence>
<dbReference type="eggNOG" id="COG0392">
    <property type="taxonomic scope" value="Bacteria"/>
</dbReference>
<feature type="transmembrane region" description="Helical" evidence="1">
    <location>
        <begin position="164"/>
        <end position="182"/>
    </location>
</feature>
<keyword evidence="1" id="KW-1133">Transmembrane helix</keyword>
<evidence type="ECO:0008006" key="4">
    <source>
        <dbReference type="Google" id="ProtNLM"/>
    </source>
</evidence>
<proteinExistence type="predicted"/>
<accession>A0A090PXH4</accession>
<organism evidence="2 3">
    <name type="scientific">Nonlabens tegetincola</name>
    <dbReference type="NCBI Taxonomy" id="323273"/>
    <lineage>
        <taxon>Bacteria</taxon>
        <taxon>Pseudomonadati</taxon>
        <taxon>Bacteroidota</taxon>
        <taxon>Flavobacteriia</taxon>
        <taxon>Flavobacteriales</taxon>
        <taxon>Flavobacteriaceae</taxon>
        <taxon>Nonlabens</taxon>
    </lineage>
</organism>
<dbReference type="EMBL" id="BBML01000001">
    <property type="protein sequence ID" value="GAK95460.1"/>
    <property type="molecule type" value="Genomic_DNA"/>
</dbReference>